<organism evidence="7 8">
    <name type="scientific">Blastopirellula marina</name>
    <dbReference type="NCBI Taxonomy" id="124"/>
    <lineage>
        <taxon>Bacteria</taxon>
        <taxon>Pseudomonadati</taxon>
        <taxon>Planctomycetota</taxon>
        <taxon>Planctomycetia</taxon>
        <taxon>Pirellulales</taxon>
        <taxon>Pirellulaceae</taxon>
        <taxon>Blastopirellula</taxon>
    </lineage>
</organism>
<dbReference type="GO" id="GO:0004674">
    <property type="term" value="F:protein serine/threonine kinase activity"/>
    <property type="evidence" value="ECO:0007669"/>
    <property type="project" value="TreeGrafter"/>
</dbReference>
<keyword evidence="2 5" id="KW-0547">Nucleotide-binding</keyword>
<dbReference type="SUPFAM" id="SSF56112">
    <property type="entry name" value="Protein kinase-like (PK-like)"/>
    <property type="match status" value="1"/>
</dbReference>
<evidence type="ECO:0000256" key="3">
    <source>
        <dbReference type="ARBA" id="ARBA00022777"/>
    </source>
</evidence>
<evidence type="ECO:0000313" key="7">
    <source>
        <dbReference type="EMBL" id="PQO42593.1"/>
    </source>
</evidence>
<evidence type="ECO:0000256" key="2">
    <source>
        <dbReference type="ARBA" id="ARBA00022741"/>
    </source>
</evidence>
<evidence type="ECO:0000313" key="8">
    <source>
        <dbReference type="Proteomes" id="UP000239388"/>
    </source>
</evidence>
<dbReference type="GO" id="GO:0003700">
    <property type="term" value="F:DNA-binding transcription factor activity"/>
    <property type="evidence" value="ECO:0007669"/>
    <property type="project" value="InterPro"/>
</dbReference>
<reference evidence="7 8" key="1">
    <citation type="submission" date="2018-02" db="EMBL/GenBank/DDBJ databases">
        <title>Comparative genomes isolates from brazilian mangrove.</title>
        <authorList>
            <person name="Araujo J.E."/>
            <person name="Taketani R.G."/>
            <person name="Silva M.C.P."/>
            <person name="Loureco M.V."/>
            <person name="Andreote F.D."/>
        </authorList>
    </citation>
    <scope>NUCLEOTIDE SEQUENCE [LARGE SCALE GENOMIC DNA]</scope>
    <source>
        <strain evidence="7 8">NAP PRIS-MGV</strain>
    </source>
</reference>
<dbReference type="Gene3D" id="1.10.1740.10">
    <property type="match status" value="1"/>
</dbReference>
<keyword evidence="3" id="KW-0418">Kinase</keyword>
<dbReference type="CDD" id="cd14014">
    <property type="entry name" value="STKc_PknB_like"/>
    <property type="match status" value="1"/>
</dbReference>
<evidence type="ECO:0000256" key="1">
    <source>
        <dbReference type="ARBA" id="ARBA00022679"/>
    </source>
</evidence>
<protein>
    <recommendedName>
        <fullName evidence="6">Protein kinase domain-containing protein</fullName>
    </recommendedName>
</protein>
<sequence>MPLPHTFHSDNSQALLRRYVAADPEAAQAIVDRYVNRLLPLIRKQLSASLRPRIDAEDVAQSAFRSFFLKARDDRFTLASPGDLWRLLATLSLNKLRRQVERHTAGKRAVAREVVSDRPLPQHDALPHEAQSLLEEVQFALNEMPVAAHDVLKQFLAGQSLEQLAATSHKSPRTLRRWVQALRDHLEQRLRPERIDFDRQNMTLSWKDYVLKQHVGSGGFGKVYRAIETRRNRTVAIKSLHKRHQKNLAAVRQFVRESQLMAKVCHPGIVGVHGLGQYPGGGYFLVMDWVDGENLQQRITRQPLPLTEAIQIARSVAQAIAAAHANQVIHGDLKPSNLLVSRQNAVYVADFGLASLRSQVADANMIRGGTLAYLAPEQLTRSPVDFPVDVYGLGALLYAMLTGRPPRSGRESAILDELEQGIAPRPPSSLGLSLPASLEAFVMKCLAADPNQRCISAEQFGQRLAAIGRTVA</sequence>
<dbReference type="InterPro" id="IPR011009">
    <property type="entry name" value="Kinase-like_dom_sf"/>
</dbReference>
<dbReference type="Gene3D" id="1.10.510.10">
    <property type="entry name" value="Transferase(Phosphotransferase) domain 1"/>
    <property type="match status" value="1"/>
</dbReference>
<feature type="domain" description="Protein kinase" evidence="6">
    <location>
        <begin position="209"/>
        <end position="465"/>
    </location>
</feature>
<dbReference type="PANTHER" id="PTHR43289">
    <property type="entry name" value="MITOGEN-ACTIVATED PROTEIN KINASE KINASE KINASE 20-RELATED"/>
    <property type="match status" value="1"/>
</dbReference>
<keyword evidence="1" id="KW-0808">Transferase</keyword>
<evidence type="ECO:0000256" key="5">
    <source>
        <dbReference type="PROSITE-ProRule" id="PRU10141"/>
    </source>
</evidence>
<dbReference type="SUPFAM" id="SSF88946">
    <property type="entry name" value="Sigma2 domain of RNA polymerase sigma factors"/>
    <property type="match status" value="1"/>
</dbReference>
<proteinExistence type="predicted"/>
<keyword evidence="4 5" id="KW-0067">ATP-binding</keyword>
<dbReference type="Proteomes" id="UP000239388">
    <property type="component" value="Unassembled WGS sequence"/>
</dbReference>
<dbReference type="AlphaFoldDB" id="A0A2S8GDU1"/>
<dbReference type="GO" id="GO:0005524">
    <property type="term" value="F:ATP binding"/>
    <property type="evidence" value="ECO:0007669"/>
    <property type="project" value="UniProtKB-UniRule"/>
</dbReference>
<dbReference type="PANTHER" id="PTHR43289:SF6">
    <property type="entry name" value="SERINE_THREONINE-PROTEIN KINASE NEKL-3"/>
    <property type="match status" value="1"/>
</dbReference>
<dbReference type="InterPro" id="IPR013325">
    <property type="entry name" value="RNA_pol_sigma_r2"/>
</dbReference>
<dbReference type="InterPro" id="IPR000719">
    <property type="entry name" value="Prot_kinase_dom"/>
</dbReference>
<dbReference type="EMBL" id="PUIB01000003">
    <property type="protein sequence ID" value="PQO42593.1"/>
    <property type="molecule type" value="Genomic_DNA"/>
</dbReference>
<comment type="caution">
    <text evidence="7">The sequence shown here is derived from an EMBL/GenBank/DDBJ whole genome shotgun (WGS) entry which is preliminary data.</text>
</comment>
<dbReference type="InterPro" id="IPR008271">
    <property type="entry name" value="Ser/Thr_kinase_AS"/>
</dbReference>
<dbReference type="PROSITE" id="PS50011">
    <property type="entry name" value="PROTEIN_KINASE_DOM"/>
    <property type="match status" value="1"/>
</dbReference>
<gene>
    <name evidence="7" type="ORF">C5Y98_01785</name>
</gene>
<dbReference type="GO" id="GO:0006352">
    <property type="term" value="P:DNA-templated transcription initiation"/>
    <property type="evidence" value="ECO:0007669"/>
    <property type="project" value="InterPro"/>
</dbReference>
<dbReference type="RefSeq" id="WP_105351056.1">
    <property type="nucleotide sequence ID" value="NZ_PUIB01000003.1"/>
</dbReference>
<evidence type="ECO:0000256" key="4">
    <source>
        <dbReference type="ARBA" id="ARBA00022840"/>
    </source>
</evidence>
<feature type="binding site" evidence="5">
    <location>
        <position position="238"/>
    </location>
    <ligand>
        <name>ATP</name>
        <dbReference type="ChEBI" id="CHEBI:30616"/>
    </ligand>
</feature>
<name>A0A2S8GDU1_9BACT</name>
<dbReference type="InterPro" id="IPR017441">
    <property type="entry name" value="Protein_kinase_ATP_BS"/>
</dbReference>
<dbReference type="SMART" id="SM00220">
    <property type="entry name" value="S_TKc"/>
    <property type="match status" value="1"/>
</dbReference>
<dbReference type="InterPro" id="IPR053812">
    <property type="entry name" value="HTH_Sigma70_ECF-like"/>
</dbReference>
<dbReference type="Pfam" id="PF07638">
    <property type="entry name" value="Sigma70_ECF"/>
    <property type="match status" value="1"/>
</dbReference>
<dbReference type="PROSITE" id="PS00108">
    <property type="entry name" value="PROTEIN_KINASE_ST"/>
    <property type="match status" value="1"/>
</dbReference>
<dbReference type="PROSITE" id="PS00107">
    <property type="entry name" value="PROTEIN_KINASE_ATP"/>
    <property type="match status" value="1"/>
</dbReference>
<dbReference type="OrthoDB" id="280689at2"/>
<dbReference type="Gene3D" id="3.30.200.20">
    <property type="entry name" value="Phosphorylase Kinase, domain 1"/>
    <property type="match status" value="1"/>
</dbReference>
<dbReference type="Pfam" id="PF00069">
    <property type="entry name" value="Pkinase"/>
    <property type="match status" value="1"/>
</dbReference>
<evidence type="ECO:0000259" key="6">
    <source>
        <dbReference type="PROSITE" id="PS50011"/>
    </source>
</evidence>
<accession>A0A2S8GDU1</accession>